<accession>A0ACB8GJM0</accession>
<gene>
    <name evidence="1" type="ORF">JR316_0012517</name>
</gene>
<dbReference type="EMBL" id="JAFIQS020000012">
    <property type="protein sequence ID" value="KAH9475406.1"/>
    <property type="molecule type" value="Genomic_DNA"/>
</dbReference>
<evidence type="ECO:0000313" key="2">
    <source>
        <dbReference type="Proteomes" id="UP000664032"/>
    </source>
</evidence>
<reference evidence="1" key="1">
    <citation type="submission" date="2021-10" db="EMBL/GenBank/DDBJ databases">
        <title>Psilocybe cubensis genome.</title>
        <authorList>
            <person name="Mckernan K.J."/>
            <person name="Crawford S."/>
            <person name="Trippe A."/>
            <person name="Kane L.T."/>
            <person name="Mclaughlin S."/>
        </authorList>
    </citation>
    <scope>NUCLEOTIDE SEQUENCE</scope>
    <source>
        <strain evidence="1">MGC-MH-2018</strain>
    </source>
</reference>
<evidence type="ECO:0000313" key="1">
    <source>
        <dbReference type="EMBL" id="KAH9475406.1"/>
    </source>
</evidence>
<name>A0ACB8GJM0_PSICU</name>
<comment type="caution">
    <text evidence="1">The sequence shown here is derived from an EMBL/GenBank/DDBJ whole genome shotgun (WGS) entry which is preliminary data.</text>
</comment>
<protein>
    <submittedName>
        <fullName evidence="1">Uncharacterized protein</fullName>
    </submittedName>
</protein>
<proteinExistence type="predicted"/>
<dbReference type="Proteomes" id="UP000664032">
    <property type="component" value="Unassembled WGS sequence"/>
</dbReference>
<organism evidence="1 2">
    <name type="scientific">Psilocybe cubensis</name>
    <name type="common">Psychedelic mushroom</name>
    <name type="synonym">Stropharia cubensis</name>
    <dbReference type="NCBI Taxonomy" id="181762"/>
    <lineage>
        <taxon>Eukaryota</taxon>
        <taxon>Fungi</taxon>
        <taxon>Dikarya</taxon>
        <taxon>Basidiomycota</taxon>
        <taxon>Agaricomycotina</taxon>
        <taxon>Agaricomycetes</taxon>
        <taxon>Agaricomycetidae</taxon>
        <taxon>Agaricales</taxon>
        <taxon>Agaricineae</taxon>
        <taxon>Strophariaceae</taxon>
        <taxon>Psilocybe</taxon>
    </lineage>
</organism>
<sequence>MFNAIEDSLAKEQRNSGNLTSFEVYPFPSKLVEIAYPLDTRGFVIPPTLLKVYSGNHMFCMPKCFHGVDANIVVARNAYYNGHDGVHLVCGNFKHHSQCAFQVNITRLLRESTDMVFTQYALTPTVPMKVPPSSPVHSSIVSLPPLEEAEQSVQLHSDYNPNEEGPNEDNTPRPTYTMALERTNIPDTCFEDRLKYDHRPASICDIPRETATTPSLLDRIETDDAFSTRTCRSTSPSLCQVKTSEQKDKSEHGRDICVVTGPGLPTMVIGAKNNIGTKTVKLDVDQPKQERADKLTKCSQTMSTNMTIRLRPDAMVFHPSFLA</sequence>
<keyword evidence="2" id="KW-1185">Reference proteome</keyword>